<evidence type="ECO:0000259" key="16">
    <source>
        <dbReference type="Pfam" id="PF12539"/>
    </source>
</evidence>
<gene>
    <name evidence="17" type="ORF">CLO192961_LOCUS362800</name>
</gene>
<dbReference type="InterPro" id="IPR020981">
    <property type="entry name" value="Csm1/Pcs1_C"/>
</dbReference>
<dbReference type="Pfam" id="PF12539">
    <property type="entry name" value="Csm1"/>
    <property type="match status" value="1"/>
</dbReference>
<comment type="similarity">
    <text evidence="3">Belongs to the PIGG/PIGN/PIGO family. PIGN subfamily.</text>
</comment>
<evidence type="ECO:0000256" key="1">
    <source>
        <dbReference type="ARBA" id="ARBA00004477"/>
    </source>
</evidence>
<evidence type="ECO:0000313" key="17">
    <source>
        <dbReference type="EMBL" id="VUC33794.1"/>
    </source>
</evidence>
<dbReference type="InterPro" id="IPR017850">
    <property type="entry name" value="Alkaline_phosphatase_core_sf"/>
</dbReference>
<feature type="domain" description="GPI ethanolamine phosphate transferase 1 C-terminal" evidence="15">
    <location>
        <begin position="900"/>
        <end position="1371"/>
    </location>
</feature>
<accession>A0ABY6UV00</accession>
<keyword evidence="6" id="KW-0808">Transferase</keyword>
<feature type="transmembrane region" description="Helical" evidence="14">
    <location>
        <begin position="1011"/>
        <end position="1034"/>
    </location>
</feature>
<dbReference type="EMBL" id="CABFNS010000872">
    <property type="protein sequence ID" value="VUC33794.1"/>
    <property type="molecule type" value="Genomic_DNA"/>
</dbReference>
<evidence type="ECO:0000256" key="7">
    <source>
        <dbReference type="ARBA" id="ARBA00022692"/>
    </source>
</evidence>
<evidence type="ECO:0000256" key="3">
    <source>
        <dbReference type="ARBA" id="ARBA00008400"/>
    </source>
</evidence>
<name>A0ABY6UV00_BIOOC</name>
<feature type="compositionally biased region" description="Polar residues" evidence="13">
    <location>
        <begin position="148"/>
        <end position="162"/>
    </location>
</feature>
<evidence type="ECO:0000256" key="5">
    <source>
        <dbReference type="ARBA" id="ARBA00022502"/>
    </source>
</evidence>
<feature type="transmembrane region" description="Helical" evidence="14">
    <location>
        <begin position="1219"/>
        <end position="1236"/>
    </location>
</feature>
<feature type="transmembrane region" description="Helical" evidence="14">
    <location>
        <begin position="1273"/>
        <end position="1292"/>
    </location>
</feature>
<dbReference type="CDD" id="cd23787">
    <property type="entry name" value="RWD_CSM1"/>
    <property type="match status" value="1"/>
</dbReference>
<dbReference type="InterPro" id="IPR037671">
    <property type="entry name" value="PIGN_N"/>
</dbReference>
<evidence type="ECO:0000256" key="9">
    <source>
        <dbReference type="ARBA" id="ARBA00022989"/>
    </source>
</evidence>
<dbReference type="Gene3D" id="3.40.720.10">
    <property type="entry name" value="Alkaline Phosphatase, subunit A"/>
    <property type="match status" value="1"/>
</dbReference>
<dbReference type="SUPFAM" id="SSF53649">
    <property type="entry name" value="Alkaline phosphatase-like"/>
    <property type="match status" value="1"/>
</dbReference>
<dbReference type="Gene3D" id="3.90.1150.80">
    <property type="match status" value="1"/>
</dbReference>
<comment type="subcellular location">
    <subcellularLocation>
        <location evidence="1">Endoplasmic reticulum membrane</location>
        <topology evidence="1">Multi-pass membrane protein</topology>
    </subcellularLocation>
</comment>
<feature type="transmembrane region" description="Helical" evidence="14">
    <location>
        <begin position="1347"/>
        <end position="1364"/>
    </location>
</feature>
<feature type="transmembrane region" description="Helical" evidence="14">
    <location>
        <begin position="1384"/>
        <end position="1408"/>
    </location>
</feature>
<feature type="transmembrane region" description="Helical" evidence="14">
    <location>
        <begin position="1065"/>
        <end position="1083"/>
    </location>
</feature>
<feature type="transmembrane region" description="Helical" evidence="14">
    <location>
        <begin position="1170"/>
        <end position="1188"/>
    </location>
</feature>
<dbReference type="InterPro" id="IPR038608">
    <property type="entry name" value="Csm1/Pcs1_C_sf"/>
</dbReference>
<evidence type="ECO:0000259" key="15">
    <source>
        <dbReference type="Pfam" id="PF04987"/>
    </source>
</evidence>
<feature type="transmembrane region" description="Helical" evidence="14">
    <location>
        <begin position="460"/>
        <end position="481"/>
    </location>
</feature>
<feature type="transmembrane region" description="Helical" evidence="14">
    <location>
        <begin position="910"/>
        <end position="936"/>
    </location>
</feature>
<feature type="compositionally biased region" description="Polar residues" evidence="13">
    <location>
        <begin position="64"/>
        <end position="76"/>
    </location>
</feature>
<feature type="transmembrane region" description="Helical" evidence="14">
    <location>
        <begin position="1195"/>
        <end position="1213"/>
    </location>
</feature>
<evidence type="ECO:0000313" key="18">
    <source>
        <dbReference type="Proteomes" id="UP000766486"/>
    </source>
</evidence>
<feature type="region of interest" description="Disordered" evidence="13">
    <location>
        <begin position="178"/>
        <end position="203"/>
    </location>
</feature>
<dbReference type="PANTHER" id="PTHR12250:SF0">
    <property type="entry name" value="GPI ETHANOLAMINE PHOSPHATE TRANSFERASE 1"/>
    <property type="match status" value="1"/>
</dbReference>
<comment type="caution">
    <text evidence="17">The sequence shown here is derived from an EMBL/GenBank/DDBJ whole genome shotgun (WGS) entry which is preliminary data.</text>
</comment>
<evidence type="ECO:0000256" key="14">
    <source>
        <dbReference type="SAM" id="Phobius"/>
    </source>
</evidence>
<feature type="transmembrane region" description="Helical" evidence="14">
    <location>
        <begin position="1312"/>
        <end position="1335"/>
    </location>
</feature>
<sequence length="1418" mass="157858">MPPRTKASFGLTSLIESDSEPDLDSLEFRDTQPAQQPRSPAAAPKRATRGRPPANRVTKPAQRVKQQSVVASSTTRKALEEKSSNTIRVSEASKQKDQSAISNQVVEKPAPARRGRPKRSSANDSQQPTEPPVKAKAIRTVGRRAGSKGTQIQEETPGTQQMGVEDVEMHDEIQADKSLQHLDEPPAEESIVDQEDDLDETDSASMRRRLEELSKRYANLEARHRDLRDVAIRDAERNFERLKTQAEQNNESANKLIEQLKAELATQTILAKQGKAAQHKLDLSEAKCDTLRTTISDLNTSLDEARSEIKTLNTKLVAARNAEAASRVPPGSALKSTTAASRQASSEAVHAAQAKEDLYTDLTGLIVRGFKQEEEEDVFDCLQTGRNGTLHFKLAVDRIDSVDNFEDVKYKYRPQLDSNRDGELMDRLPSYLVDDLAFTRLQASNFYAVIVKALTERLDFLAIAIVFHLVYLLSIFDVYFVSPIVSGMRLHKVERAPSTKAPADRLVLFVGDGLRADKAFQSFPEPYPKTDADLVPRPLAPFLRSRILEHGTFGISHTRVPTESRPGHVALIAGLYEDVSAVATGWKLNPVNFDSVFNRSRHTWSWGSPDILPMFEKGAVPGRVDAYMYPAEMEDFSQGALELDYWVFDHVKDFFSKAANNQTLNRALREDKVVFFLHLLGLDTNGHSYRPYSAEYLQNLKVVDQGVKEITQIIENFYADDRTAFVFTADHGMSDWGSHGDGHPDNTRTPLIAWGSGVAKPHLYPDSVAPGHDAYSSDWNMNHVRRHDVAQADVAALMAYLVGAEFPANSVGELPLSFLSANDREKAEAALVNAQCIIEQYKVKEENKRATELRFRPYKTLSEEGRTTEDRLIRIRSLIEAGKYEEAIEETDSLISITLQGLRYLQTYDWLFLRGVVTLGYLGWMAYAITIVINLFVLEQSITPQRNWTGTIVSTSILTALYASFVISKSPLTYYAYTFFPVFFWEEVYARRASLSRGGKQLFEHIKSPGAVLTFIVHLILYVAVIQSLALAYIHREIFTGLYMVGAFWPAFQGLSFLKSHAMLSLTWVVSCSVMSLFTLLSANKLEDVNQILSGGSLMVLVGLFYLSMEEYVLADFSWTRNGTQAKQSSLIGRTLAGVQIGLIILSMLVTRSSVLSLQAKNGLPLGNQITGWIILITSFLVPLAYRLEPTTNYIHRLVVIFLTCAPTFVILAISWEGLFYVAFSVTLFTWLRLEYSLQSFSLARHTQNGNAKPNGKARPPLFRPLQLSDARVGLFFLVLLQSAFFSTGNVASVSTFSLESVTRLIPVFDPFSQGALLIVKILIPFALISANLGILNKRLGVAPSALFMLAMALSDILTLYFFWVVKDEGSWLEIGSTISHFAIASLMCSFVAALEGVSAMFIAGVTIQDTPAPKKSS</sequence>
<organism evidence="17 18">
    <name type="scientific">Bionectria ochroleuca</name>
    <name type="common">Gliocladium roseum</name>
    <dbReference type="NCBI Taxonomy" id="29856"/>
    <lineage>
        <taxon>Eukaryota</taxon>
        <taxon>Fungi</taxon>
        <taxon>Dikarya</taxon>
        <taxon>Ascomycota</taxon>
        <taxon>Pezizomycotina</taxon>
        <taxon>Sordariomycetes</taxon>
        <taxon>Hypocreomycetidae</taxon>
        <taxon>Hypocreales</taxon>
        <taxon>Bionectriaceae</taxon>
        <taxon>Clonostachys</taxon>
    </lineage>
</organism>
<evidence type="ECO:0000256" key="13">
    <source>
        <dbReference type="SAM" id="MobiDB-lite"/>
    </source>
</evidence>
<evidence type="ECO:0000256" key="10">
    <source>
        <dbReference type="ARBA" id="ARBA00023136"/>
    </source>
</evidence>
<feature type="compositionally biased region" description="Acidic residues" evidence="13">
    <location>
        <begin position="185"/>
        <end position="202"/>
    </location>
</feature>
<keyword evidence="9 14" id="KW-1133">Transmembrane helix</keyword>
<feature type="region of interest" description="Disordered" evidence="13">
    <location>
        <begin position="1"/>
        <end position="165"/>
    </location>
</feature>
<keyword evidence="7 14" id="KW-0812">Transmembrane</keyword>
<feature type="region of interest" description="Disordered" evidence="13">
    <location>
        <begin position="321"/>
        <end position="340"/>
    </location>
</feature>
<dbReference type="PANTHER" id="PTHR12250">
    <property type="entry name" value="PHOSPHATIDYLINOSITOL GLYCAN, CLASS N"/>
    <property type="match status" value="1"/>
</dbReference>
<dbReference type="Pfam" id="PF01663">
    <property type="entry name" value="Phosphodiest"/>
    <property type="match status" value="1"/>
</dbReference>
<feature type="compositionally biased region" description="Low complexity" evidence="13">
    <location>
        <begin position="32"/>
        <end position="45"/>
    </location>
</feature>
<dbReference type="CDD" id="cd16020">
    <property type="entry name" value="GPI_EPT_1"/>
    <property type="match status" value="1"/>
</dbReference>
<keyword evidence="18" id="KW-1185">Reference proteome</keyword>
<reference evidence="17 18" key="1">
    <citation type="submission" date="2019-06" db="EMBL/GenBank/DDBJ databases">
        <authorList>
            <person name="Broberg M."/>
        </authorList>
    </citation>
    <scope>NUCLEOTIDE SEQUENCE [LARGE SCALE GENOMIC DNA]</scope>
</reference>
<dbReference type="Proteomes" id="UP000766486">
    <property type="component" value="Unassembled WGS sequence"/>
</dbReference>
<keyword evidence="10 14" id="KW-0472">Membrane</keyword>
<feature type="transmembrane region" description="Helical" evidence="14">
    <location>
        <begin position="1130"/>
        <end position="1150"/>
    </location>
</feature>
<dbReference type="InterPro" id="IPR002591">
    <property type="entry name" value="Phosphodiest/P_Trfase"/>
</dbReference>
<keyword evidence="5" id="KW-0337">GPI-anchor biosynthesis</keyword>
<evidence type="ECO:0000256" key="8">
    <source>
        <dbReference type="ARBA" id="ARBA00022824"/>
    </source>
</evidence>
<feature type="domain" description="Monopolin complex subunit Csm1/Pcs1 C-terminal" evidence="16">
    <location>
        <begin position="353"/>
        <end position="440"/>
    </location>
</feature>
<dbReference type="Pfam" id="PF04987">
    <property type="entry name" value="PigN"/>
    <property type="match status" value="1"/>
</dbReference>
<evidence type="ECO:0000256" key="2">
    <source>
        <dbReference type="ARBA" id="ARBA00004687"/>
    </source>
</evidence>
<feature type="transmembrane region" description="Helical" evidence="14">
    <location>
        <begin position="1040"/>
        <end position="1058"/>
    </location>
</feature>
<comment type="pathway">
    <text evidence="2">Glycolipid biosynthesis; glycosylphosphatidylinositol-anchor biosynthesis.</text>
</comment>
<evidence type="ECO:0000256" key="4">
    <source>
        <dbReference type="ARBA" id="ARBA00020831"/>
    </source>
</evidence>
<evidence type="ECO:0000256" key="6">
    <source>
        <dbReference type="ARBA" id="ARBA00022679"/>
    </source>
</evidence>
<comment type="function">
    <text evidence="12">Ethanolamine phosphate transferase involved in glycosylphosphatidylinositol-anchor biosynthesis. Transfers ethanolamine phosphate to the first alpha-1,4-linked mannose of the glycosylphosphatidylinositol precursor of GPI-anchor.</text>
</comment>
<dbReference type="InterPro" id="IPR007070">
    <property type="entry name" value="GPI_EtnP_transferase_1"/>
</dbReference>
<dbReference type="InterPro" id="IPR017852">
    <property type="entry name" value="GPI_EtnP_transferase_1_C"/>
</dbReference>
<feature type="transmembrane region" description="Helical" evidence="14">
    <location>
        <begin position="948"/>
        <end position="968"/>
    </location>
</feature>
<evidence type="ECO:0000256" key="12">
    <source>
        <dbReference type="ARBA" id="ARBA00024850"/>
    </source>
</evidence>
<keyword evidence="11" id="KW-0325">Glycoprotein</keyword>
<protein>
    <recommendedName>
        <fullName evidence="4">GPI ethanolamine phosphate transferase 1</fullName>
    </recommendedName>
</protein>
<feature type="transmembrane region" description="Helical" evidence="14">
    <location>
        <begin position="1089"/>
        <end position="1109"/>
    </location>
</feature>
<proteinExistence type="inferred from homology"/>
<keyword evidence="8" id="KW-0256">Endoplasmic reticulum</keyword>
<evidence type="ECO:0000256" key="11">
    <source>
        <dbReference type="ARBA" id="ARBA00023180"/>
    </source>
</evidence>